<evidence type="ECO:0000313" key="4">
    <source>
        <dbReference type="Proteomes" id="UP000215596"/>
    </source>
</evidence>
<dbReference type="RefSeq" id="WP_095266664.1">
    <property type="nucleotide sequence ID" value="NZ_NPBY01000059.1"/>
</dbReference>
<proteinExistence type="predicted"/>
<organism evidence="3 4">
    <name type="scientific">Paenibacillus campinasensis</name>
    <dbReference type="NCBI Taxonomy" id="66347"/>
    <lineage>
        <taxon>Bacteria</taxon>
        <taxon>Bacillati</taxon>
        <taxon>Bacillota</taxon>
        <taxon>Bacilli</taxon>
        <taxon>Bacillales</taxon>
        <taxon>Paenibacillaceae</taxon>
        <taxon>Paenibacillus</taxon>
    </lineage>
</organism>
<accession>A0A268ELS8</accession>
<name>A0A268ELS8_9BACL</name>
<dbReference type="AlphaFoldDB" id="A0A268ELS8"/>
<reference evidence="3 4" key="1">
    <citation type="submission" date="2017-07" db="EMBL/GenBank/DDBJ databases">
        <title>Isolation and whole genome analysis of endospore-forming bacteria from heroin.</title>
        <authorList>
            <person name="Kalinowski J."/>
            <person name="Ahrens B."/>
            <person name="Al-Dilaimi A."/>
            <person name="Winkler A."/>
            <person name="Wibberg D."/>
            <person name="Schleenbecker U."/>
            <person name="Ruckert C."/>
            <person name="Wolfel R."/>
            <person name="Grass G."/>
        </authorList>
    </citation>
    <scope>NUCLEOTIDE SEQUENCE [LARGE SCALE GENOMIC DNA]</scope>
    <source>
        <strain evidence="3 4">7537-G1</strain>
    </source>
</reference>
<evidence type="ECO:0000313" key="5">
    <source>
        <dbReference type="Proteomes" id="UP000435177"/>
    </source>
</evidence>
<keyword evidence="5" id="KW-1185">Reference proteome</keyword>
<dbReference type="Proteomes" id="UP000435177">
    <property type="component" value="Unassembled WGS sequence"/>
</dbReference>
<evidence type="ECO:0000256" key="1">
    <source>
        <dbReference type="SAM" id="MobiDB-lite"/>
    </source>
</evidence>
<feature type="region of interest" description="Disordered" evidence="1">
    <location>
        <begin position="32"/>
        <end position="64"/>
    </location>
</feature>
<feature type="compositionally biased region" description="Basic and acidic residues" evidence="1">
    <location>
        <begin position="40"/>
        <end position="55"/>
    </location>
</feature>
<dbReference type="EMBL" id="WOAA01000030">
    <property type="protein sequence ID" value="MUG68618.1"/>
    <property type="molecule type" value="Genomic_DNA"/>
</dbReference>
<dbReference type="Pfam" id="PF14168">
    <property type="entry name" value="YjzC"/>
    <property type="match status" value="1"/>
</dbReference>
<gene>
    <name evidence="3" type="ORF">CHH67_18370</name>
    <name evidence="2" type="ORF">GNP94_21845</name>
</gene>
<reference evidence="2 5" key="2">
    <citation type="submission" date="2019-11" db="EMBL/GenBank/DDBJ databases">
        <title>Draft genome sequences of five Paenibacillus species of dairy origin.</title>
        <authorList>
            <person name="Olajide A.M."/>
            <person name="Chen S."/>
            <person name="Lapointe G."/>
        </authorList>
    </citation>
    <scope>NUCLEOTIDE SEQUENCE [LARGE SCALE GENOMIC DNA]</scope>
    <source>
        <strain evidence="2 5">3CS1</strain>
    </source>
</reference>
<dbReference type="InterPro" id="IPR025549">
    <property type="entry name" value="YjzC"/>
</dbReference>
<sequence>MGEQSEFHAGDTAPNDGVYIESGVRDRVMGIEDPQQIKLKRGDTFPENTNDDRVWVNKRRVQPK</sequence>
<dbReference type="OrthoDB" id="5244304at2"/>
<dbReference type="EMBL" id="NPBY01000059">
    <property type="protein sequence ID" value="PAD74073.1"/>
    <property type="molecule type" value="Genomic_DNA"/>
</dbReference>
<evidence type="ECO:0000313" key="2">
    <source>
        <dbReference type="EMBL" id="MUG68618.1"/>
    </source>
</evidence>
<protein>
    <submittedName>
        <fullName evidence="3">YjzC family protein</fullName>
    </submittedName>
</protein>
<dbReference type="Proteomes" id="UP000215596">
    <property type="component" value="Unassembled WGS sequence"/>
</dbReference>
<evidence type="ECO:0000313" key="3">
    <source>
        <dbReference type="EMBL" id="PAD74073.1"/>
    </source>
</evidence>
<comment type="caution">
    <text evidence="3">The sequence shown here is derived from an EMBL/GenBank/DDBJ whole genome shotgun (WGS) entry which is preliminary data.</text>
</comment>